<dbReference type="HOGENOM" id="CLU_1451358_0_0_2"/>
<dbReference type="KEGG" id="dka:DKAM_0061"/>
<dbReference type="EMBL" id="CP001140">
    <property type="protein sequence ID" value="ACL10390.1"/>
    <property type="molecule type" value="Genomic_DNA"/>
</dbReference>
<protein>
    <submittedName>
        <fullName evidence="1">Uncharacterized protein</fullName>
    </submittedName>
</protein>
<reference evidence="1 2" key="1">
    <citation type="journal article" date="2009" name="J. Bacteriol.">
        <title>Complete genome sequence of the anaerobic, protein-degrading hyperthermophilic crenarchaeon Desulfurococcus kamchatkensis.</title>
        <authorList>
            <person name="Ravin N.V."/>
            <person name="Mardanov A.V."/>
            <person name="Beletsky A.V."/>
            <person name="Kublanov I.V."/>
            <person name="Kolganova T.V."/>
            <person name="Lebedinsky A.V."/>
            <person name="Chernyh N.A."/>
            <person name="Bonch-Osmolovskaya E.A."/>
            <person name="Skryabin K.G."/>
        </authorList>
    </citation>
    <scope>NUCLEOTIDE SEQUENCE [LARGE SCALE GENOMIC DNA]</scope>
    <source>
        <strain evidence="2">DSM 18924 / JCM 16383 / VKM B-2413 / 1221n</strain>
    </source>
</reference>
<dbReference type="Proteomes" id="UP000006903">
    <property type="component" value="Chromosome"/>
</dbReference>
<organism evidence="1 2">
    <name type="scientific">Desulfurococcus amylolyticus (strain DSM 18924 / JCM 16383 / VKM B-2413 / 1221n)</name>
    <name type="common">Desulfurococcus kamchatkensis</name>
    <dbReference type="NCBI Taxonomy" id="490899"/>
    <lineage>
        <taxon>Archaea</taxon>
        <taxon>Thermoproteota</taxon>
        <taxon>Thermoprotei</taxon>
        <taxon>Desulfurococcales</taxon>
        <taxon>Desulfurococcaceae</taxon>
        <taxon>Desulfurococcus</taxon>
    </lineage>
</organism>
<gene>
    <name evidence="1" type="ordered locus">DKAM_0061</name>
</gene>
<proteinExistence type="predicted"/>
<accession>B8D3B9</accession>
<evidence type="ECO:0000313" key="2">
    <source>
        <dbReference type="Proteomes" id="UP000006903"/>
    </source>
</evidence>
<dbReference type="AlphaFoldDB" id="B8D3B9"/>
<evidence type="ECO:0000313" key="1">
    <source>
        <dbReference type="EMBL" id="ACL10390.1"/>
    </source>
</evidence>
<sequence length="186" mass="22049">MILRQPVTIHSYTKIITIQYQCLSKPDLTPIGDLEILREWVNGEEGIIRNFLSYSRLLIETFEFIPIGLNIFFDLMFLYYRTKLLNPELVKITFEEFIYNKPFIDLKPILVIMNDFEFKELSKPVKDRVYEKTKITGRDIPSLYVENKYEEIENYVKAEAEEVIKLIREVYRVLNGLKPARAMKPG</sequence>
<name>B8D3B9_DESA1</name>